<keyword evidence="3" id="KW-1185">Reference proteome</keyword>
<feature type="compositionally biased region" description="Low complexity" evidence="1">
    <location>
        <begin position="69"/>
        <end position="83"/>
    </location>
</feature>
<dbReference type="OrthoDB" id="2448399at2759"/>
<evidence type="ECO:0000256" key="1">
    <source>
        <dbReference type="SAM" id="MobiDB-lite"/>
    </source>
</evidence>
<feature type="compositionally biased region" description="Low complexity" evidence="1">
    <location>
        <begin position="396"/>
        <end position="412"/>
    </location>
</feature>
<feature type="region of interest" description="Disordered" evidence="1">
    <location>
        <begin position="532"/>
        <end position="577"/>
    </location>
</feature>
<sequence length="577" mass="65597">QYRYHQQQQPLSADITNNSKPNPFLYDTRAYNPFSSQDATPVDHCHQQQQQQAYRYPFREQHDDSHLDPTQQQSQPNTTNNNQAKDLHKRRMSLDVFKVPFNLNKGRRATCAASDLKRMLTIKTSTALSKRQQKKVEDYVGGDSDVSELNRAQHDGGDADEILKTSKYLPDEQVVDYQGEDDGGQQYQDVQEGHAAIEDKDGYQDRHQQGRHQNKHDAVEEESYNPFVQHHNNRTGQGHVDIADLVDSLQDRHESIFPHELEREDEEDDGSSSGDDRDRDSDSDDDDDGKVDVTTANTRRPKAEPLYHDMKAIQMRPYGHEDDDDDEGDDDGYSKFKEYPKPSQEEDSSLQEQEYGDGTDDCYGYCDELTPWHNQQHHYDQWQHQSDAAADGYYESPSSSAASFLASAAPSSNKTRSQDSLSKKANLAKAKFYKYLKKSSSTSNPHRHHPLDSGSSDLETACHPHNHHGYYGVEDDEQYDNSHHFGSGYSFTSSLRARVRLTRTKTVLRQVKRRLSEAFSEATAKAASTLKNDLHLGKKGASPSQEQQQLAEAFRQDYGDDYGQRSGPDTIGKCTTD</sequence>
<feature type="region of interest" description="Disordered" evidence="1">
    <location>
        <begin position="1"/>
        <end position="41"/>
    </location>
</feature>
<reference evidence="2" key="1">
    <citation type="journal article" date="2020" name="Fungal Divers.">
        <title>Resolving the Mortierellaceae phylogeny through synthesis of multi-gene phylogenetics and phylogenomics.</title>
        <authorList>
            <person name="Vandepol N."/>
            <person name="Liber J."/>
            <person name="Desiro A."/>
            <person name="Na H."/>
            <person name="Kennedy M."/>
            <person name="Barry K."/>
            <person name="Grigoriev I.V."/>
            <person name="Miller A.N."/>
            <person name="O'Donnell K."/>
            <person name="Stajich J.E."/>
            <person name="Bonito G."/>
        </authorList>
    </citation>
    <scope>NUCLEOTIDE SEQUENCE</scope>
    <source>
        <strain evidence="2">NVP60</strain>
    </source>
</reference>
<name>A0A9P6UF33_9FUNG</name>
<feature type="region of interest" description="Disordered" evidence="1">
    <location>
        <begin position="247"/>
        <end position="367"/>
    </location>
</feature>
<feature type="non-terminal residue" evidence="2">
    <location>
        <position position="1"/>
    </location>
</feature>
<feature type="compositionally biased region" description="Basic and acidic residues" evidence="1">
    <location>
        <begin position="301"/>
        <end position="311"/>
    </location>
</feature>
<feature type="region of interest" description="Disordered" evidence="1">
    <location>
        <begin position="438"/>
        <end position="458"/>
    </location>
</feature>
<evidence type="ECO:0000313" key="3">
    <source>
        <dbReference type="Proteomes" id="UP000823405"/>
    </source>
</evidence>
<dbReference type="EMBL" id="JAAAIN010002549">
    <property type="protein sequence ID" value="KAG0292104.1"/>
    <property type="molecule type" value="Genomic_DNA"/>
</dbReference>
<organism evidence="2 3">
    <name type="scientific">Linnemannia gamsii</name>
    <dbReference type="NCBI Taxonomy" id="64522"/>
    <lineage>
        <taxon>Eukaryota</taxon>
        <taxon>Fungi</taxon>
        <taxon>Fungi incertae sedis</taxon>
        <taxon>Mucoromycota</taxon>
        <taxon>Mortierellomycotina</taxon>
        <taxon>Mortierellomycetes</taxon>
        <taxon>Mortierellales</taxon>
        <taxon>Mortierellaceae</taxon>
        <taxon>Linnemannia</taxon>
    </lineage>
</organism>
<evidence type="ECO:0000313" key="2">
    <source>
        <dbReference type="EMBL" id="KAG0292104.1"/>
    </source>
</evidence>
<gene>
    <name evidence="2" type="ORF">BGZ97_005694</name>
</gene>
<protein>
    <submittedName>
        <fullName evidence="2">Uncharacterized protein</fullName>
    </submittedName>
</protein>
<feature type="compositionally biased region" description="Acidic residues" evidence="1">
    <location>
        <begin position="321"/>
        <end position="331"/>
    </location>
</feature>
<feature type="compositionally biased region" description="Basic and acidic residues" evidence="1">
    <location>
        <begin position="332"/>
        <end position="344"/>
    </location>
</feature>
<accession>A0A9P6UF33</accession>
<dbReference type="AlphaFoldDB" id="A0A9P6UF33"/>
<proteinExistence type="predicted"/>
<feature type="region of interest" description="Disordered" evidence="1">
    <location>
        <begin position="390"/>
        <end position="423"/>
    </location>
</feature>
<comment type="caution">
    <text evidence="2">The sequence shown here is derived from an EMBL/GenBank/DDBJ whole genome shotgun (WGS) entry which is preliminary data.</text>
</comment>
<feature type="compositionally biased region" description="Basic and acidic residues" evidence="1">
    <location>
        <begin position="249"/>
        <end position="262"/>
    </location>
</feature>
<feature type="compositionally biased region" description="Acidic residues" evidence="1">
    <location>
        <begin position="345"/>
        <end position="360"/>
    </location>
</feature>
<feature type="region of interest" description="Disordered" evidence="1">
    <location>
        <begin position="60"/>
        <end position="87"/>
    </location>
</feature>
<dbReference type="Proteomes" id="UP000823405">
    <property type="component" value="Unassembled WGS sequence"/>
</dbReference>
<feature type="compositionally biased region" description="Polar residues" evidence="1">
    <location>
        <begin position="1"/>
        <end position="21"/>
    </location>
</feature>